<feature type="compositionally biased region" description="Polar residues" evidence="1">
    <location>
        <begin position="967"/>
        <end position="978"/>
    </location>
</feature>
<feature type="region of interest" description="Disordered" evidence="1">
    <location>
        <begin position="958"/>
        <end position="1084"/>
    </location>
</feature>
<reference evidence="3 4" key="2">
    <citation type="submission" date="2013-09" db="EMBL/GenBank/DDBJ databases">
        <title>Whole genome comparison of six Crocosphaera watsonii strains with differing phenotypes.</title>
        <authorList>
            <person name="Bench S.R."/>
            <person name="Heller P."/>
            <person name="Frank I."/>
            <person name="Arciniega M."/>
            <person name="Shilova I.N."/>
            <person name="Zehr J.P."/>
        </authorList>
    </citation>
    <scope>NUCLEOTIDE SEQUENCE [LARGE SCALE GENOMIC DNA]</scope>
    <source>
        <strain evidence="3 4">WH 0005</strain>
    </source>
</reference>
<dbReference type="InterPro" id="IPR027417">
    <property type="entry name" value="P-loop_NTPase"/>
</dbReference>
<proteinExistence type="predicted"/>
<evidence type="ECO:0000259" key="2">
    <source>
        <dbReference type="Pfam" id="PF12965"/>
    </source>
</evidence>
<dbReference type="Pfam" id="PF12965">
    <property type="entry name" value="DUF3854"/>
    <property type="match status" value="1"/>
</dbReference>
<dbReference type="AlphaFoldDB" id="T2IPL0"/>
<dbReference type="InterPro" id="IPR049996">
    <property type="entry name" value="Slr7037-like"/>
</dbReference>
<dbReference type="EMBL" id="CAQL01000238">
    <property type="protein sequence ID" value="CCQ54849.1"/>
    <property type="molecule type" value="Genomic_DNA"/>
</dbReference>
<feature type="compositionally biased region" description="Polar residues" evidence="1">
    <location>
        <begin position="988"/>
        <end position="1005"/>
    </location>
</feature>
<dbReference type="InterPro" id="IPR024385">
    <property type="entry name" value="DUF3854"/>
</dbReference>
<reference evidence="3 4" key="1">
    <citation type="submission" date="2013-01" db="EMBL/GenBank/DDBJ databases">
        <authorList>
            <person name="Bench S."/>
        </authorList>
    </citation>
    <scope>NUCLEOTIDE SEQUENCE [LARGE SCALE GENOMIC DNA]</scope>
    <source>
        <strain evidence="3 4">WH 0005</strain>
    </source>
</reference>
<dbReference type="SUPFAM" id="SSF52540">
    <property type="entry name" value="P-loop containing nucleoside triphosphate hydrolases"/>
    <property type="match status" value="1"/>
</dbReference>
<name>T2IPL0_CROWT</name>
<comment type="caution">
    <text evidence="3">The sequence shown here is derived from an EMBL/GenBank/DDBJ whole genome shotgun (WGS) entry which is preliminary data.</text>
</comment>
<sequence length="1139" mass="129021">MDVTTIKREFINNSAIATNVFDLAVKIVPDIEIDHITREVIGTPLFELLGWKYTRFTHQALPNLLGATFFQETGEPWQSKIFGFPDNGKRSGKYFAPKGIGDVPYLPPVPQDIRENIAQKYDLTPPEEDQLFWPWFTQNQIIPLVLDEGGKKVLCTLSGGNASVSIFGCTCGAKWNALTKRYELIPQLKPLVANRSVIITMDQGDLKPSSINAVKQSIKRLGKAIKNDGGQPLVAVWDRELGKGIDDVAANHGLEKVQEILDNAISFDEWLGQQVETNYLTYLPSVNFCERYFNVEIPDNKLVAMKGCQNTGKTEQLSRRCRRAIKKGRPIFILSHLENLARALGERLGVPYRTERNEDGDILGYALVTDSLRPKRKGFDANHWDPDRWRDMKAPLVIIDECEQVIWHTLNGETDIKEHRVQVLKQLKKLVNIAHQIILADADLSNESIDFIQGLLNDFVEPYIIVNDYQHKGWDNFTFSSLLEWHSGLIKKVSEGKKLLILAAAQKVTSKNGTRAIYNRLIKLFPHLRILRYDSETLTTKGHPACENKGHLNSLFQQYDIVVGSPSIVSGISLDFQGHFDEVWASSTGAISPSNFVQFLWRLRDNVPRFIYVDKISNIGLVGNGSTNPVQLMRSEKKKCQLTLQSLKDFDYLCVEDLDALMDPVCMKTWAKMGARINIQMKAYRATVYALLDAQNHRRSHLSDCLDKEERKAERQALTDNRDQGMNKECEQRVEAKEIDGDEAKRLEDTIIKTKEEKAELERYKLKQKYGQVSFEIAKADMVGLYPKLKLHYDLTMGREFVEAKDTAKVKTLLKNNEGAAFIPDVNRVTKINKVKTLEVLNVLGLVDFEREFVATDEDLVKRALFAIHNTEEIKTLLGISICQPTANPKTGEITIPSIKVARQQLNLIGYDLKRSKRRIIDCKQEYIYKVVDLLPNQTRSEIFNYWLTKDRESSMVSSESIEKAQENQIVRQTVYDKSTSRTDEDGSTNVVPPSTPSASDQIVRQTVYDKSTPRTNSEGQTTVEPPTTPSASDQIVRQTVYDKSTPRTNSEGQTTVEPSSTPEGLDPVARQTVYDKSTPRTDDTTPLRVGTLIISQATMEIGRIVSVSEKLSEVLVEFVDQVSRYQLSGFWDEVELIF</sequence>
<gene>
    <name evidence="3" type="ORF">CWATWH0005_5691</name>
</gene>
<evidence type="ECO:0000256" key="1">
    <source>
        <dbReference type="SAM" id="MobiDB-lite"/>
    </source>
</evidence>
<dbReference type="NCBIfam" id="NF042913">
    <property type="entry name" value="CyRepA1"/>
    <property type="match status" value="1"/>
</dbReference>
<feature type="compositionally biased region" description="Polar residues" evidence="1">
    <location>
        <begin position="1047"/>
        <end position="1063"/>
    </location>
</feature>
<dbReference type="Proteomes" id="UP000017981">
    <property type="component" value="Unassembled WGS sequence"/>
</dbReference>
<evidence type="ECO:0000313" key="4">
    <source>
        <dbReference type="Proteomes" id="UP000017981"/>
    </source>
</evidence>
<feature type="domain" description="DUF3854" evidence="2">
    <location>
        <begin position="132"/>
        <end position="255"/>
    </location>
</feature>
<dbReference type="RefSeq" id="WP_021832571.1">
    <property type="nucleotide sequence ID" value="NZ_CAQL01000238.1"/>
</dbReference>
<accession>T2IPL0</accession>
<organism evidence="3 4">
    <name type="scientific">Crocosphaera watsonii WH 0005</name>
    <dbReference type="NCBI Taxonomy" id="423472"/>
    <lineage>
        <taxon>Bacteria</taxon>
        <taxon>Bacillati</taxon>
        <taxon>Cyanobacteriota</taxon>
        <taxon>Cyanophyceae</taxon>
        <taxon>Oscillatoriophycideae</taxon>
        <taxon>Chroococcales</taxon>
        <taxon>Aphanothecaceae</taxon>
        <taxon>Crocosphaera</taxon>
    </lineage>
</organism>
<protein>
    <submittedName>
        <fullName evidence="3">DNA primase</fullName>
    </submittedName>
</protein>
<evidence type="ECO:0000313" key="3">
    <source>
        <dbReference type="EMBL" id="CCQ54849.1"/>
    </source>
</evidence>
<feature type="compositionally biased region" description="Polar residues" evidence="1">
    <location>
        <begin position="1014"/>
        <end position="1038"/>
    </location>
</feature>